<comment type="caution">
    <text evidence="2">The sequence shown here is derived from an EMBL/GenBank/DDBJ whole genome shotgun (WGS) entry which is preliminary data.</text>
</comment>
<dbReference type="AlphaFoldDB" id="A0A9N8Z9D0"/>
<dbReference type="Proteomes" id="UP000789572">
    <property type="component" value="Unassembled WGS sequence"/>
</dbReference>
<dbReference type="OrthoDB" id="2434934at2759"/>
<dbReference type="EMBL" id="CAJVPJ010000127">
    <property type="protein sequence ID" value="CAG8482291.1"/>
    <property type="molecule type" value="Genomic_DNA"/>
</dbReference>
<evidence type="ECO:0000256" key="1">
    <source>
        <dbReference type="SAM" id="MobiDB-lite"/>
    </source>
</evidence>
<feature type="compositionally biased region" description="Polar residues" evidence="1">
    <location>
        <begin position="217"/>
        <end position="227"/>
    </location>
</feature>
<name>A0A9N8Z9D0_9GLOM</name>
<evidence type="ECO:0000313" key="2">
    <source>
        <dbReference type="EMBL" id="CAG8482291.1"/>
    </source>
</evidence>
<evidence type="ECO:0000313" key="3">
    <source>
        <dbReference type="Proteomes" id="UP000789572"/>
    </source>
</evidence>
<keyword evidence="3" id="KW-1185">Reference proteome</keyword>
<protein>
    <submittedName>
        <fullName evidence="2">2795_t:CDS:1</fullName>
    </submittedName>
</protein>
<sequence length="333" mass="37517">MYKVLKSILDRMVEVEEVPFSNKDVEQLCIHGIQVCTLEGACYTVTLPYNGLYVGFSCGSPLAFPVQLHSLKPTLETLMNWKFMDLWIGPKKQARKEKYHEKLASQVKDIIMGEPVTKDDKKKRAVKALQRHDTAMNIVNILKSMPDPTATQEEQVEEVETKGSTNDVNNVNDDNGNVVTKKSNHFWFSFMRFNRAETKTTFSSETSNSSENPSAEVSVTQSSNSTELIPKPHVRPSETEISVHVFWWGYEIYVPTPCMGRLNQAENVSQAFVGFIRSIAGSVSALTPYWGFISAWVGLQFSIIKMQDHGHGVVIAATWVLPIALIPRPWDED</sequence>
<proteinExistence type="predicted"/>
<accession>A0A9N8Z9D0</accession>
<feature type="compositionally biased region" description="Low complexity" evidence="1">
    <location>
        <begin position="202"/>
        <end position="216"/>
    </location>
</feature>
<organism evidence="2 3">
    <name type="scientific">Paraglomus occultum</name>
    <dbReference type="NCBI Taxonomy" id="144539"/>
    <lineage>
        <taxon>Eukaryota</taxon>
        <taxon>Fungi</taxon>
        <taxon>Fungi incertae sedis</taxon>
        <taxon>Mucoromycota</taxon>
        <taxon>Glomeromycotina</taxon>
        <taxon>Glomeromycetes</taxon>
        <taxon>Paraglomerales</taxon>
        <taxon>Paraglomeraceae</taxon>
        <taxon>Paraglomus</taxon>
    </lineage>
</organism>
<gene>
    <name evidence="2" type="ORF">POCULU_LOCUS1616</name>
</gene>
<feature type="region of interest" description="Disordered" evidence="1">
    <location>
        <begin position="202"/>
        <end position="233"/>
    </location>
</feature>
<reference evidence="2" key="1">
    <citation type="submission" date="2021-06" db="EMBL/GenBank/DDBJ databases">
        <authorList>
            <person name="Kallberg Y."/>
            <person name="Tangrot J."/>
            <person name="Rosling A."/>
        </authorList>
    </citation>
    <scope>NUCLEOTIDE SEQUENCE</scope>
    <source>
        <strain evidence="2">IA702</strain>
    </source>
</reference>